<protein>
    <submittedName>
        <fullName evidence="2">Dipeptidyl aminopeptidase/acylaminoacyl peptidase</fullName>
    </submittedName>
</protein>
<sequence length="403" mass="45514">MAHLLKHLFPNNESFSFEALRAAGYSNTRGADVSEVITICSRIPSGDEDKWLHEWRAAGDRAATNARTSLAKGNMFDARDAFLRASNYYRTAEFYRREDPFNDELSKALEELSRSMFHEATNLMPFPTINVGIPYEGTNLPGIIMRPDNSDEPRPTIILNGGYDSTKEEVIYSLGASALERGFNVLAFDGPGQGQALRDQRLFFRHDWENVVTPVVDYTISQPFVDNNKLIIIGISMGGYLVARASAFEHRAAAIVLNDGIYDFGSAFRNKTPALGKYLMNNGWDNMMNWLMHRRKQWDTGFNWGVSNGKWVFGLTSDVDVIREVNKYTLEGIVENIKTPTLVLDAPDDHFLQGQPKELYDRLKCKKDIGEFTREEGASAHCSIGAGSRLNQVVWDWLTELLF</sequence>
<accession>A0AAD4Q4M0</accession>
<dbReference type="GO" id="GO:0004177">
    <property type="term" value="F:aminopeptidase activity"/>
    <property type="evidence" value="ECO:0007669"/>
    <property type="project" value="UniProtKB-KW"/>
</dbReference>
<keyword evidence="2" id="KW-0031">Aminopeptidase</keyword>
<evidence type="ECO:0000256" key="1">
    <source>
        <dbReference type="ARBA" id="ARBA00022801"/>
    </source>
</evidence>
<dbReference type="RefSeq" id="XP_046076419.1">
    <property type="nucleotide sequence ID" value="XM_046222653.1"/>
</dbReference>
<dbReference type="InterPro" id="IPR050261">
    <property type="entry name" value="FrsA_esterase"/>
</dbReference>
<dbReference type="SUPFAM" id="SSF53474">
    <property type="entry name" value="alpha/beta-Hydrolases"/>
    <property type="match status" value="1"/>
</dbReference>
<comment type="caution">
    <text evidence="2">The sequence shown here is derived from an EMBL/GenBank/DDBJ whole genome shotgun (WGS) entry which is preliminary data.</text>
</comment>
<dbReference type="Pfam" id="PF06500">
    <property type="entry name" value="FrsA-like"/>
    <property type="match status" value="1"/>
</dbReference>
<dbReference type="Gene3D" id="3.40.50.1820">
    <property type="entry name" value="alpha/beta hydrolase"/>
    <property type="match status" value="1"/>
</dbReference>
<dbReference type="GeneID" id="70252939"/>
<dbReference type="AlphaFoldDB" id="A0AAD4Q4M0"/>
<keyword evidence="3" id="KW-1185">Reference proteome</keyword>
<dbReference type="EMBL" id="JAJTJA010000002">
    <property type="protein sequence ID" value="KAH8703401.1"/>
    <property type="molecule type" value="Genomic_DNA"/>
</dbReference>
<keyword evidence="1" id="KW-0378">Hydrolase</keyword>
<dbReference type="InterPro" id="IPR029058">
    <property type="entry name" value="AB_hydrolase_fold"/>
</dbReference>
<evidence type="ECO:0000313" key="3">
    <source>
        <dbReference type="Proteomes" id="UP001201262"/>
    </source>
</evidence>
<dbReference type="PANTHER" id="PTHR22946">
    <property type="entry name" value="DIENELACTONE HYDROLASE DOMAIN-CONTAINING PROTEIN-RELATED"/>
    <property type="match status" value="1"/>
</dbReference>
<keyword evidence="2" id="KW-0645">Protease</keyword>
<organism evidence="2 3">
    <name type="scientific">Talaromyces proteolyticus</name>
    <dbReference type="NCBI Taxonomy" id="1131652"/>
    <lineage>
        <taxon>Eukaryota</taxon>
        <taxon>Fungi</taxon>
        <taxon>Dikarya</taxon>
        <taxon>Ascomycota</taxon>
        <taxon>Pezizomycotina</taxon>
        <taxon>Eurotiomycetes</taxon>
        <taxon>Eurotiomycetidae</taxon>
        <taxon>Eurotiales</taxon>
        <taxon>Trichocomaceae</taxon>
        <taxon>Talaromyces</taxon>
        <taxon>Talaromyces sect. Bacilispori</taxon>
    </lineage>
</organism>
<dbReference type="Proteomes" id="UP001201262">
    <property type="component" value="Unassembled WGS sequence"/>
</dbReference>
<gene>
    <name evidence="2" type="ORF">BGW36DRAFT_86519</name>
</gene>
<dbReference type="InterPro" id="IPR010520">
    <property type="entry name" value="FrsA-like"/>
</dbReference>
<dbReference type="Gene3D" id="1.20.1440.110">
    <property type="entry name" value="acylaminoacyl peptidase"/>
    <property type="match status" value="1"/>
</dbReference>
<evidence type="ECO:0000313" key="2">
    <source>
        <dbReference type="EMBL" id="KAH8703401.1"/>
    </source>
</evidence>
<name>A0AAD4Q4M0_9EURO</name>
<proteinExistence type="predicted"/>
<dbReference type="PANTHER" id="PTHR22946:SF12">
    <property type="entry name" value="CONIDIAL PIGMENT BIOSYNTHESIS PROTEIN AYG1 (AFU_ORTHOLOGUE AFUA_2G17550)"/>
    <property type="match status" value="1"/>
</dbReference>
<reference evidence="2" key="1">
    <citation type="submission" date="2021-12" db="EMBL/GenBank/DDBJ databases">
        <title>Convergent genome expansion in fungi linked to evolution of root-endophyte symbiosis.</title>
        <authorList>
            <consortium name="DOE Joint Genome Institute"/>
            <person name="Ke Y.-H."/>
            <person name="Bonito G."/>
            <person name="Liao H.-L."/>
            <person name="Looney B."/>
            <person name="Rojas-Flechas A."/>
            <person name="Nash J."/>
            <person name="Hameed K."/>
            <person name="Schadt C."/>
            <person name="Martin F."/>
            <person name="Crous P.W."/>
            <person name="Miettinen O."/>
            <person name="Magnuson J.K."/>
            <person name="Labbe J."/>
            <person name="Jacobson D."/>
            <person name="Doktycz M.J."/>
            <person name="Veneault-Fourrey C."/>
            <person name="Kuo A."/>
            <person name="Mondo S."/>
            <person name="Calhoun S."/>
            <person name="Riley R."/>
            <person name="Ohm R."/>
            <person name="LaButti K."/>
            <person name="Andreopoulos B."/>
            <person name="Pangilinan J."/>
            <person name="Nolan M."/>
            <person name="Tritt A."/>
            <person name="Clum A."/>
            <person name="Lipzen A."/>
            <person name="Daum C."/>
            <person name="Barry K."/>
            <person name="Grigoriev I.V."/>
            <person name="Vilgalys R."/>
        </authorList>
    </citation>
    <scope>NUCLEOTIDE SEQUENCE</scope>
    <source>
        <strain evidence="2">PMI_201</strain>
    </source>
</reference>